<dbReference type="STRING" id="1798492.A3C89_03910"/>
<name>A0A1F6DF49_9BACT</name>
<accession>A0A1F6DF49</accession>
<evidence type="ECO:0000313" key="1">
    <source>
        <dbReference type="EMBL" id="OGG60021.1"/>
    </source>
</evidence>
<sequence length="211" mass="24892">MFSFITKYFQAFGTPVSTVILMELLSEFARYGSKYDLTETERKLFEFLLTEASRMVKNFNNFFKDKYGFSLIKNMNDEKRSVMFWFVALFYYVNISESFQYKKYGYSADAIKKLAENFFSIVEAVHGEVDALDIFAHLDTDVGRPEHMIEAQMWLELNIPSLWCDYMNTSMQMLPNDPVDMMLRIESAAEFHGLLEFLNDWLENKKLLYPS</sequence>
<organism evidence="1 2">
    <name type="scientific">Candidatus Kaiserbacteria bacterium RIFCSPHIGHO2_02_FULL_50_50</name>
    <dbReference type="NCBI Taxonomy" id="1798492"/>
    <lineage>
        <taxon>Bacteria</taxon>
        <taxon>Candidatus Kaiseribacteriota</taxon>
    </lineage>
</organism>
<dbReference type="AlphaFoldDB" id="A0A1F6DF49"/>
<reference evidence="1 2" key="1">
    <citation type="journal article" date="2016" name="Nat. Commun.">
        <title>Thousands of microbial genomes shed light on interconnected biogeochemical processes in an aquifer system.</title>
        <authorList>
            <person name="Anantharaman K."/>
            <person name="Brown C.T."/>
            <person name="Hug L.A."/>
            <person name="Sharon I."/>
            <person name="Castelle C.J."/>
            <person name="Probst A.J."/>
            <person name="Thomas B.C."/>
            <person name="Singh A."/>
            <person name="Wilkins M.J."/>
            <person name="Karaoz U."/>
            <person name="Brodie E.L."/>
            <person name="Williams K.H."/>
            <person name="Hubbard S.S."/>
            <person name="Banfield J.F."/>
        </authorList>
    </citation>
    <scope>NUCLEOTIDE SEQUENCE [LARGE SCALE GENOMIC DNA]</scope>
</reference>
<dbReference type="Proteomes" id="UP000178794">
    <property type="component" value="Unassembled WGS sequence"/>
</dbReference>
<proteinExistence type="predicted"/>
<evidence type="ECO:0000313" key="2">
    <source>
        <dbReference type="Proteomes" id="UP000178794"/>
    </source>
</evidence>
<gene>
    <name evidence="1" type="ORF">A3C89_03910</name>
</gene>
<protein>
    <submittedName>
        <fullName evidence="1">Uncharacterized protein</fullName>
    </submittedName>
</protein>
<comment type="caution">
    <text evidence="1">The sequence shown here is derived from an EMBL/GenBank/DDBJ whole genome shotgun (WGS) entry which is preliminary data.</text>
</comment>
<dbReference type="EMBL" id="MFLF01000011">
    <property type="protein sequence ID" value="OGG60021.1"/>
    <property type="molecule type" value="Genomic_DNA"/>
</dbReference>